<protein>
    <submittedName>
        <fullName evidence="5">TPR repeat-containing protein</fullName>
    </submittedName>
</protein>
<keyword evidence="4" id="KW-0175">Coiled coil</keyword>
<keyword evidence="6" id="KW-1185">Reference proteome</keyword>
<dbReference type="AlphaFoldDB" id="A8ZWB1"/>
<dbReference type="SUPFAM" id="SSF48452">
    <property type="entry name" value="TPR-like"/>
    <property type="match status" value="1"/>
</dbReference>
<dbReference type="STRING" id="96561.Dole_0909"/>
<dbReference type="SMART" id="SM00028">
    <property type="entry name" value="TPR"/>
    <property type="match status" value="3"/>
</dbReference>
<name>A8ZWB1_DESOH</name>
<keyword evidence="2 3" id="KW-0802">TPR repeat</keyword>
<feature type="repeat" description="TPR" evidence="3">
    <location>
        <begin position="222"/>
        <end position="255"/>
    </location>
</feature>
<dbReference type="PROSITE" id="PS50005">
    <property type="entry name" value="TPR"/>
    <property type="match status" value="1"/>
</dbReference>
<dbReference type="Proteomes" id="UP000008561">
    <property type="component" value="Chromosome"/>
</dbReference>
<sequence>MVLKCVPVTGGHTMVLLRVIIVFLLVTGLPPAGMAASQTFVETYAYNAGESDSKLTCRTVSLIEVKRLLLEKIGVYLESRTEVQNFQIAKDTVTAITAGIVKLEILDEQWNGEQYAMTARIVADPDEIARSIDAMRNTQGKMADIEKLRTINEESVEQMREMQARMEQLQSDLLSLNQDAGAHQGILDAWGLYEKAVQMRQTGRTKEAIEALNTVIAGNPTYLAYFERAMAYMEQDRYHEAIADFNQTLKVEPKMRGALFGRGMAYLKTGNREAGRRDIEKAAALGNGRAVKWLREHSGRNGL</sequence>
<dbReference type="HOGENOM" id="CLU_917448_0_0_7"/>
<dbReference type="InterPro" id="IPR019734">
    <property type="entry name" value="TPR_rpt"/>
</dbReference>
<dbReference type="PANTHER" id="PTHR44858:SF1">
    <property type="entry name" value="UDP-N-ACETYLGLUCOSAMINE--PEPTIDE N-ACETYLGLUCOSAMINYLTRANSFERASE SPINDLY-RELATED"/>
    <property type="match status" value="1"/>
</dbReference>
<dbReference type="eggNOG" id="COG0457">
    <property type="taxonomic scope" value="Bacteria"/>
</dbReference>
<dbReference type="InterPro" id="IPR050498">
    <property type="entry name" value="Ycf3"/>
</dbReference>
<dbReference type="PANTHER" id="PTHR44858">
    <property type="entry name" value="TETRATRICOPEPTIDE REPEAT PROTEIN 6"/>
    <property type="match status" value="1"/>
</dbReference>
<dbReference type="KEGG" id="dol:Dole_0909"/>
<organism evidence="5 6">
    <name type="scientific">Desulfosudis oleivorans (strain DSM 6200 / JCM 39069 / Hxd3)</name>
    <name type="common">Desulfococcus oleovorans</name>
    <dbReference type="NCBI Taxonomy" id="96561"/>
    <lineage>
        <taxon>Bacteria</taxon>
        <taxon>Pseudomonadati</taxon>
        <taxon>Thermodesulfobacteriota</taxon>
        <taxon>Desulfobacteria</taxon>
        <taxon>Desulfobacterales</taxon>
        <taxon>Desulfosudaceae</taxon>
        <taxon>Desulfosudis</taxon>
    </lineage>
</organism>
<evidence type="ECO:0000256" key="1">
    <source>
        <dbReference type="ARBA" id="ARBA00022737"/>
    </source>
</evidence>
<feature type="coiled-coil region" evidence="4">
    <location>
        <begin position="145"/>
        <end position="179"/>
    </location>
</feature>
<evidence type="ECO:0000313" key="6">
    <source>
        <dbReference type="Proteomes" id="UP000008561"/>
    </source>
</evidence>
<reference evidence="5 6" key="1">
    <citation type="submission" date="2007-10" db="EMBL/GenBank/DDBJ databases">
        <title>Complete sequence of Desulfococcus oleovorans Hxd3.</title>
        <authorList>
            <consortium name="US DOE Joint Genome Institute"/>
            <person name="Copeland A."/>
            <person name="Lucas S."/>
            <person name="Lapidus A."/>
            <person name="Barry K."/>
            <person name="Glavina del Rio T."/>
            <person name="Dalin E."/>
            <person name="Tice H."/>
            <person name="Pitluck S."/>
            <person name="Kiss H."/>
            <person name="Brettin T."/>
            <person name="Bruce D."/>
            <person name="Detter J.C."/>
            <person name="Han C."/>
            <person name="Schmutz J."/>
            <person name="Larimer F."/>
            <person name="Land M."/>
            <person name="Hauser L."/>
            <person name="Kyrpides N."/>
            <person name="Kim E."/>
            <person name="Wawrik B."/>
            <person name="Richardson P."/>
        </authorList>
    </citation>
    <scope>NUCLEOTIDE SEQUENCE [LARGE SCALE GENOMIC DNA]</scope>
    <source>
        <strain evidence="6">DSM 6200 / JCM 39069 / Hxd3</strain>
    </source>
</reference>
<dbReference type="Gene3D" id="1.25.40.10">
    <property type="entry name" value="Tetratricopeptide repeat domain"/>
    <property type="match status" value="1"/>
</dbReference>
<evidence type="ECO:0000256" key="4">
    <source>
        <dbReference type="SAM" id="Coils"/>
    </source>
</evidence>
<dbReference type="EMBL" id="CP000859">
    <property type="protein sequence ID" value="ABW66719.1"/>
    <property type="molecule type" value="Genomic_DNA"/>
</dbReference>
<accession>A8ZWB1</accession>
<evidence type="ECO:0000313" key="5">
    <source>
        <dbReference type="EMBL" id="ABW66719.1"/>
    </source>
</evidence>
<proteinExistence type="predicted"/>
<dbReference type="PROSITE" id="PS50293">
    <property type="entry name" value="TPR_REGION"/>
    <property type="match status" value="1"/>
</dbReference>
<evidence type="ECO:0000256" key="2">
    <source>
        <dbReference type="ARBA" id="ARBA00022803"/>
    </source>
</evidence>
<evidence type="ECO:0000256" key="3">
    <source>
        <dbReference type="PROSITE-ProRule" id="PRU00339"/>
    </source>
</evidence>
<dbReference type="InterPro" id="IPR011990">
    <property type="entry name" value="TPR-like_helical_dom_sf"/>
</dbReference>
<dbReference type="Pfam" id="PF13432">
    <property type="entry name" value="TPR_16"/>
    <property type="match status" value="1"/>
</dbReference>
<gene>
    <name evidence="5" type="ordered locus">Dole_0909</name>
</gene>
<keyword evidence="1" id="KW-0677">Repeat</keyword>